<dbReference type="PANTHER" id="PTHR30146">
    <property type="entry name" value="LACI-RELATED TRANSCRIPTIONAL REPRESSOR"/>
    <property type="match status" value="1"/>
</dbReference>
<dbReference type="Gene3D" id="3.40.50.2300">
    <property type="match status" value="2"/>
</dbReference>
<evidence type="ECO:0000313" key="5">
    <source>
        <dbReference type="EMBL" id="TKR22131.1"/>
    </source>
</evidence>
<dbReference type="InterPro" id="IPR046335">
    <property type="entry name" value="LacI/GalR-like_sensor"/>
</dbReference>
<organism evidence="5 6">
    <name type="scientific">Cellulomonas hominis</name>
    <dbReference type="NCBI Taxonomy" id="156981"/>
    <lineage>
        <taxon>Bacteria</taxon>
        <taxon>Bacillati</taxon>
        <taxon>Actinomycetota</taxon>
        <taxon>Actinomycetes</taxon>
        <taxon>Micrococcales</taxon>
        <taxon>Cellulomonadaceae</taxon>
        <taxon>Cellulomonas</taxon>
    </lineage>
</organism>
<dbReference type="SMART" id="SM00354">
    <property type="entry name" value="HTH_LACI"/>
    <property type="match status" value="1"/>
</dbReference>
<dbReference type="SUPFAM" id="SSF47413">
    <property type="entry name" value="lambda repressor-like DNA-binding domains"/>
    <property type="match status" value="1"/>
</dbReference>
<dbReference type="GO" id="GO:0000976">
    <property type="term" value="F:transcription cis-regulatory region binding"/>
    <property type="evidence" value="ECO:0007669"/>
    <property type="project" value="TreeGrafter"/>
</dbReference>
<dbReference type="PROSITE" id="PS00356">
    <property type="entry name" value="HTH_LACI_1"/>
    <property type="match status" value="1"/>
</dbReference>
<dbReference type="Pfam" id="PF00356">
    <property type="entry name" value="LacI"/>
    <property type="match status" value="1"/>
</dbReference>
<gene>
    <name evidence="5" type="ORF">FA014_18105</name>
</gene>
<evidence type="ECO:0000259" key="4">
    <source>
        <dbReference type="PROSITE" id="PS50932"/>
    </source>
</evidence>
<comment type="caution">
    <text evidence="5">The sequence shown here is derived from an EMBL/GenBank/DDBJ whole genome shotgun (WGS) entry which is preliminary data.</text>
</comment>
<name>A0A7Z8NR73_9CELL</name>
<protein>
    <submittedName>
        <fullName evidence="5">LacI family transcriptional regulator</fullName>
    </submittedName>
</protein>
<evidence type="ECO:0000256" key="2">
    <source>
        <dbReference type="ARBA" id="ARBA00023125"/>
    </source>
</evidence>
<dbReference type="CDD" id="cd06267">
    <property type="entry name" value="PBP1_LacI_sugar_binding-like"/>
    <property type="match status" value="1"/>
</dbReference>
<proteinExistence type="predicted"/>
<dbReference type="PANTHER" id="PTHR30146:SF153">
    <property type="entry name" value="LACTOSE OPERON REPRESSOR"/>
    <property type="match status" value="1"/>
</dbReference>
<dbReference type="CDD" id="cd01392">
    <property type="entry name" value="HTH_LacI"/>
    <property type="match status" value="1"/>
</dbReference>
<reference evidence="5 6" key="1">
    <citation type="submission" date="2019-05" db="EMBL/GenBank/DDBJ databases">
        <title>Genome sequence of Cellulomonas hominis strain CS1.</title>
        <authorList>
            <person name="Belmont J."/>
            <person name="Maclea K.S."/>
        </authorList>
    </citation>
    <scope>NUCLEOTIDE SEQUENCE [LARGE SCALE GENOMIC DNA]</scope>
    <source>
        <strain evidence="5 6">CS1</strain>
    </source>
</reference>
<keyword evidence="2" id="KW-0238">DNA-binding</keyword>
<keyword evidence="1" id="KW-0805">Transcription regulation</keyword>
<dbReference type="PROSITE" id="PS50932">
    <property type="entry name" value="HTH_LACI_2"/>
    <property type="match status" value="1"/>
</dbReference>
<keyword evidence="3" id="KW-0804">Transcription</keyword>
<dbReference type="Pfam" id="PF13377">
    <property type="entry name" value="Peripla_BP_3"/>
    <property type="match status" value="1"/>
</dbReference>
<dbReference type="Gene3D" id="1.10.260.40">
    <property type="entry name" value="lambda repressor-like DNA-binding domains"/>
    <property type="match status" value="1"/>
</dbReference>
<dbReference type="GO" id="GO:0003700">
    <property type="term" value="F:DNA-binding transcription factor activity"/>
    <property type="evidence" value="ECO:0007669"/>
    <property type="project" value="TreeGrafter"/>
</dbReference>
<accession>A0A7Z8NR73</accession>
<feature type="domain" description="HTH lacI-type" evidence="4">
    <location>
        <begin position="7"/>
        <end position="61"/>
    </location>
</feature>
<dbReference type="InterPro" id="IPR028082">
    <property type="entry name" value="Peripla_BP_I"/>
</dbReference>
<dbReference type="SUPFAM" id="SSF53822">
    <property type="entry name" value="Periplasmic binding protein-like I"/>
    <property type="match status" value="1"/>
</dbReference>
<dbReference type="EMBL" id="SZYE01000246">
    <property type="protein sequence ID" value="TKR22131.1"/>
    <property type="molecule type" value="Genomic_DNA"/>
</dbReference>
<dbReference type="OrthoDB" id="3563699at2"/>
<evidence type="ECO:0000313" key="6">
    <source>
        <dbReference type="Proteomes" id="UP000308121"/>
    </source>
</evidence>
<dbReference type="AlphaFoldDB" id="A0A7Z8NR73"/>
<dbReference type="Proteomes" id="UP000308121">
    <property type="component" value="Unassembled WGS sequence"/>
</dbReference>
<evidence type="ECO:0000256" key="1">
    <source>
        <dbReference type="ARBA" id="ARBA00023015"/>
    </source>
</evidence>
<evidence type="ECO:0000256" key="3">
    <source>
        <dbReference type="ARBA" id="ARBA00023163"/>
    </source>
</evidence>
<sequence>MARRSAVTLQEVARAAGVSPRTVSNVVTGYPHVAPRTRAHVQAVIDRLGYRANAAARSLRTGRTGLLGLVVPALDQPYFAELARAVVREATGAGFTVVVDQTDGDPDRERELLLRGPRGALFDGLVLSPLSLTPDDLAAADPDRPVVLLGERTVPTSFDHVHIDNVAAARDATAHLVATGRRRIAAIGLEPGAAARTGPQREAGYREALADAGLPADPRLMRYVDAYERSAGFAAMSALLDADPRPDAVFCFTDVLAAGALRACLTRGVRVPQDIALMGFDDVEEARFATPSLSSVRPDRDAIARAAVRRLVTRVQLGEEAGPAQDVTVPHAVVARESTAAS</sequence>
<dbReference type="InterPro" id="IPR000843">
    <property type="entry name" value="HTH_LacI"/>
</dbReference>
<dbReference type="InterPro" id="IPR010982">
    <property type="entry name" value="Lambda_DNA-bd_dom_sf"/>
</dbReference>
<dbReference type="RefSeq" id="WP_154731010.1">
    <property type="nucleotide sequence ID" value="NZ_SZYE01000246.1"/>
</dbReference>